<evidence type="ECO:0000313" key="4">
    <source>
        <dbReference type="Proteomes" id="UP001501000"/>
    </source>
</evidence>
<proteinExistence type="predicted"/>
<dbReference type="EMBL" id="BAABAJ010000002">
    <property type="protein sequence ID" value="GAA3899525.1"/>
    <property type="molecule type" value="Genomic_DNA"/>
</dbReference>
<feature type="signal peptide" evidence="2">
    <location>
        <begin position="1"/>
        <end position="23"/>
    </location>
</feature>
<keyword evidence="2" id="KW-0732">Signal</keyword>
<feature type="compositionally biased region" description="Low complexity" evidence="1">
    <location>
        <begin position="39"/>
        <end position="49"/>
    </location>
</feature>
<dbReference type="RefSeq" id="WP_345278531.1">
    <property type="nucleotide sequence ID" value="NZ_BAABAJ010000002.1"/>
</dbReference>
<name>A0ABP7LEQ1_9ACTN</name>
<keyword evidence="4" id="KW-1185">Reference proteome</keyword>
<dbReference type="PROSITE" id="PS51257">
    <property type="entry name" value="PROKAR_LIPOPROTEIN"/>
    <property type="match status" value="1"/>
</dbReference>
<feature type="chain" id="PRO_5047279714" description="PknH-like extracellular domain-containing protein" evidence="2">
    <location>
        <begin position="24"/>
        <end position="247"/>
    </location>
</feature>
<feature type="region of interest" description="Disordered" evidence="1">
    <location>
        <begin position="28"/>
        <end position="54"/>
    </location>
</feature>
<gene>
    <name evidence="3" type="ORF">GCM10022244_07100</name>
</gene>
<dbReference type="Proteomes" id="UP001501000">
    <property type="component" value="Unassembled WGS sequence"/>
</dbReference>
<evidence type="ECO:0008006" key="5">
    <source>
        <dbReference type="Google" id="ProtNLM"/>
    </source>
</evidence>
<organism evidence="3 4">
    <name type="scientific">Streptomyces gulbargensis</name>
    <dbReference type="NCBI Taxonomy" id="364901"/>
    <lineage>
        <taxon>Bacteria</taxon>
        <taxon>Bacillati</taxon>
        <taxon>Actinomycetota</taxon>
        <taxon>Actinomycetes</taxon>
        <taxon>Kitasatosporales</taxon>
        <taxon>Streptomycetaceae</taxon>
        <taxon>Streptomyces</taxon>
    </lineage>
</organism>
<evidence type="ECO:0000313" key="3">
    <source>
        <dbReference type="EMBL" id="GAA3899525.1"/>
    </source>
</evidence>
<protein>
    <recommendedName>
        <fullName evidence="5">PknH-like extracellular domain-containing protein</fullName>
    </recommendedName>
</protein>
<evidence type="ECO:0000256" key="2">
    <source>
        <dbReference type="SAM" id="SignalP"/>
    </source>
</evidence>
<reference evidence="4" key="1">
    <citation type="journal article" date="2019" name="Int. J. Syst. Evol. Microbiol.">
        <title>The Global Catalogue of Microorganisms (GCM) 10K type strain sequencing project: providing services to taxonomists for standard genome sequencing and annotation.</title>
        <authorList>
            <consortium name="The Broad Institute Genomics Platform"/>
            <consortium name="The Broad Institute Genome Sequencing Center for Infectious Disease"/>
            <person name="Wu L."/>
            <person name="Ma J."/>
        </authorList>
    </citation>
    <scope>NUCLEOTIDE SEQUENCE [LARGE SCALE GENOMIC DNA]</scope>
    <source>
        <strain evidence="4">JCM 16956</strain>
    </source>
</reference>
<evidence type="ECO:0000256" key="1">
    <source>
        <dbReference type="SAM" id="MobiDB-lite"/>
    </source>
</evidence>
<sequence>MRTPVRAVTVTTTAVAFALLVTACGGGQGGGDQAKGRSGESTPSVSATPSAPPRKALTLPELEEAMVGQGDVKGYGVEEGDPGISSAGVIVDQDACKPIADALYSIPHHLAFATAGTMAAEMPRSGGAPGQEDPVTFLTLSSYEGNSADEALSSVKTSASACRNGFTFTVSDEMRRVLTVAPVQLSVGDEALAWRIAFPTGGAPHHATVAVFRKGGTVAVASTTSGAPGGIATPPQALLDAQAAKLS</sequence>
<comment type="caution">
    <text evidence="3">The sequence shown here is derived from an EMBL/GenBank/DDBJ whole genome shotgun (WGS) entry which is preliminary data.</text>
</comment>
<accession>A0ABP7LEQ1</accession>